<comment type="subunit">
    <text evidence="3">Interacts with GyrB.</text>
</comment>
<dbReference type="PANTHER" id="PTHR36150:SF1">
    <property type="entry name" value="DNA GYRASE INHIBITOR YACG"/>
    <property type="match status" value="1"/>
</dbReference>
<evidence type="ECO:0000256" key="1">
    <source>
        <dbReference type="ARBA" id="ARBA00022723"/>
    </source>
</evidence>
<feature type="binding site" evidence="3">
    <location>
        <position position="18"/>
    </location>
    <ligand>
        <name>Zn(2+)</name>
        <dbReference type="ChEBI" id="CHEBI:29105"/>
    </ligand>
</feature>
<dbReference type="InterPro" id="IPR005584">
    <property type="entry name" value="DNA_gyrase_inhibitor_YacG"/>
</dbReference>
<dbReference type="HAMAP" id="MF_00649">
    <property type="entry name" value="DNA_gyrase_inhibitor_YacG"/>
    <property type="match status" value="1"/>
</dbReference>
<dbReference type="InterPro" id="IPR013088">
    <property type="entry name" value="Znf_NHR/GATA"/>
</dbReference>
<dbReference type="AlphaFoldDB" id="A0A2T6B9R2"/>
<evidence type="ECO:0000313" key="5">
    <source>
        <dbReference type="Proteomes" id="UP000244069"/>
    </source>
</evidence>
<dbReference type="GO" id="GO:0008270">
    <property type="term" value="F:zinc ion binding"/>
    <property type="evidence" value="ECO:0007669"/>
    <property type="project" value="UniProtKB-UniRule"/>
</dbReference>
<dbReference type="Gene3D" id="3.30.50.10">
    <property type="entry name" value="Erythroid Transcription Factor GATA-1, subunit A"/>
    <property type="match status" value="1"/>
</dbReference>
<feature type="binding site" evidence="3">
    <location>
        <position position="6"/>
    </location>
    <ligand>
        <name>Zn(2+)</name>
        <dbReference type="ChEBI" id="CHEBI:29105"/>
    </ligand>
</feature>
<dbReference type="PANTHER" id="PTHR36150">
    <property type="entry name" value="DNA GYRASE INHIBITOR YACG"/>
    <property type="match status" value="1"/>
</dbReference>
<comment type="function">
    <text evidence="3">Inhibits all the catalytic activities of DNA gyrase by preventing its interaction with DNA. Acts by binding directly to the C-terminal domain of GyrB, which probably disrupts DNA binding by the gyrase.</text>
</comment>
<dbReference type="RefSeq" id="WP_107974180.1">
    <property type="nucleotide sequence ID" value="NZ_BMEZ01000001.1"/>
</dbReference>
<proteinExistence type="inferred from homology"/>
<dbReference type="Pfam" id="PF03884">
    <property type="entry name" value="YacG"/>
    <property type="match status" value="1"/>
</dbReference>
<dbReference type="Proteomes" id="UP000244069">
    <property type="component" value="Unassembled WGS sequence"/>
</dbReference>
<organism evidence="4 5">
    <name type="scientific">Allosediminivita pacifica</name>
    <dbReference type="NCBI Taxonomy" id="1267769"/>
    <lineage>
        <taxon>Bacteria</taxon>
        <taxon>Pseudomonadati</taxon>
        <taxon>Pseudomonadota</taxon>
        <taxon>Alphaproteobacteria</taxon>
        <taxon>Rhodobacterales</taxon>
        <taxon>Paracoccaceae</taxon>
        <taxon>Allosediminivita</taxon>
    </lineage>
</organism>
<keyword evidence="5" id="KW-1185">Reference proteome</keyword>
<sequence>MSCPICNKDSVERYKPFCSARCADVDLARWMGGRYAIPAEDPPDAEEAEQILRALEEGNDTLH</sequence>
<comment type="similarity">
    <text evidence="3">Belongs to the DNA gyrase inhibitor YacG family.</text>
</comment>
<keyword evidence="2 3" id="KW-0862">Zinc</keyword>
<evidence type="ECO:0000256" key="2">
    <source>
        <dbReference type="ARBA" id="ARBA00022833"/>
    </source>
</evidence>
<dbReference type="SUPFAM" id="SSF57716">
    <property type="entry name" value="Glucocorticoid receptor-like (DNA-binding domain)"/>
    <property type="match status" value="1"/>
</dbReference>
<evidence type="ECO:0000313" key="4">
    <source>
        <dbReference type="EMBL" id="PTX52793.1"/>
    </source>
</evidence>
<dbReference type="GO" id="GO:0006355">
    <property type="term" value="P:regulation of DNA-templated transcription"/>
    <property type="evidence" value="ECO:0007669"/>
    <property type="project" value="InterPro"/>
</dbReference>
<feature type="binding site" evidence="3">
    <location>
        <position position="22"/>
    </location>
    <ligand>
        <name>Zn(2+)</name>
        <dbReference type="ChEBI" id="CHEBI:29105"/>
    </ligand>
</feature>
<reference evidence="4 5" key="1">
    <citation type="submission" date="2018-04" db="EMBL/GenBank/DDBJ databases">
        <title>Genomic Encyclopedia of Archaeal and Bacterial Type Strains, Phase II (KMG-II): from individual species to whole genera.</title>
        <authorList>
            <person name="Goeker M."/>
        </authorList>
    </citation>
    <scope>NUCLEOTIDE SEQUENCE [LARGE SCALE GENOMIC DNA]</scope>
    <source>
        <strain evidence="4 5">DSM 29329</strain>
    </source>
</reference>
<dbReference type="GO" id="GO:0008657">
    <property type="term" value="F:DNA topoisomerase type II (double strand cut, ATP-hydrolyzing) inhibitor activity"/>
    <property type="evidence" value="ECO:0007669"/>
    <property type="project" value="UniProtKB-UniRule"/>
</dbReference>
<feature type="binding site" evidence="3">
    <location>
        <position position="3"/>
    </location>
    <ligand>
        <name>Zn(2+)</name>
        <dbReference type="ChEBI" id="CHEBI:29105"/>
    </ligand>
</feature>
<evidence type="ECO:0000256" key="3">
    <source>
        <dbReference type="HAMAP-Rule" id="MF_00649"/>
    </source>
</evidence>
<dbReference type="EMBL" id="QBKN01000001">
    <property type="protein sequence ID" value="PTX52793.1"/>
    <property type="molecule type" value="Genomic_DNA"/>
</dbReference>
<accession>A0A2T6B9R2</accession>
<protein>
    <recommendedName>
        <fullName evidence="3">DNA gyrase inhibitor YacG</fullName>
    </recommendedName>
</protein>
<comment type="caution">
    <text evidence="4">The sequence shown here is derived from an EMBL/GenBank/DDBJ whole genome shotgun (WGS) entry which is preliminary data.</text>
</comment>
<keyword evidence="1 3" id="KW-0479">Metal-binding</keyword>
<comment type="cofactor">
    <cofactor evidence="3">
        <name>Zn(2+)</name>
        <dbReference type="ChEBI" id="CHEBI:29105"/>
    </cofactor>
    <text evidence="3">Binds 1 zinc ion.</text>
</comment>
<gene>
    <name evidence="3" type="primary">yacG</name>
    <name evidence="4" type="ORF">C8N44_10183</name>
</gene>
<name>A0A2T6B9R2_9RHOB</name>
<dbReference type="OrthoDB" id="9809663at2"/>